<comment type="caution">
    <text evidence="5">The sequence shown here is derived from an EMBL/GenBank/DDBJ whole genome shotgun (WGS) entry which is preliminary data.</text>
</comment>
<dbReference type="InterPro" id="IPR001680">
    <property type="entry name" value="WD40_rpt"/>
</dbReference>
<dbReference type="InterPro" id="IPR019775">
    <property type="entry name" value="WD40_repeat_CS"/>
</dbReference>
<dbReference type="RefSeq" id="WP_345550819.1">
    <property type="nucleotide sequence ID" value="NZ_BAAAZA010000013.1"/>
</dbReference>
<dbReference type="Gene3D" id="2.40.10.10">
    <property type="entry name" value="Trypsin-like serine proteases"/>
    <property type="match status" value="2"/>
</dbReference>
<evidence type="ECO:0000259" key="4">
    <source>
        <dbReference type="Pfam" id="PF20703"/>
    </source>
</evidence>
<dbReference type="InterPro" id="IPR015943">
    <property type="entry name" value="WD40/YVTN_repeat-like_dom_sf"/>
</dbReference>
<evidence type="ECO:0000256" key="2">
    <source>
        <dbReference type="ARBA" id="ARBA00022737"/>
    </source>
</evidence>
<evidence type="ECO:0000256" key="3">
    <source>
        <dbReference type="PROSITE-ProRule" id="PRU00221"/>
    </source>
</evidence>
<feature type="domain" description="Novel STAND NTPase 1" evidence="4">
    <location>
        <begin position="222"/>
        <end position="644"/>
    </location>
</feature>
<organism evidence="5 6">
    <name type="scientific">Streptomyces lannensis</name>
    <dbReference type="NCBI Taxonomy" id="766498"/>
    <lineage>
        <taxon>Bacteria</taxon>
        <taxon>Bacillati</taxon>
        <taxon>Actinomycetota</taxon>
        <taxon>Actinomycetes</taxon>
        <taxon>Kitasatosporales</taxon>
        <taxon>Streptomycetaceae</taxon>
        <taxon>Streptomyces</taxon>
    </lineage>
</organism>
<keyword evidence="1 3" id="KW-0853">WD repeat</keyword>
<dbReference type="Pfam" id="PF20703">
    <property type="entry name" value="nSTAND1"/>
    <property type="match status" value="1"/>
</dbReference>
<dbReference type="InterPro" id="IPR027417">
    <property type="entry name" value="P-loop_NTPase"/>
</dbReference>
<evidence type="ECO:0000256" key="1">
    <source>
        <dbReference type="ARBA" id="ARBA00022574"/>
    </source>
</evidence>
<accession>A0ABP7KFU6</accession>
<name>A0ABP7KFU6_9ACTN</name>
<dbReference type="Proteomes" id="UP001501563">
    <property type="component" value="Unassembled WGS sequence"/>
</dbReference>
<dbReference type="InterPro" id="IPR009003">
    <property type="entry name" value="Peptidase_S1_PA"/>
</dbReference>
<dbReference type="Pfam" id="PF13365">
    <property type="entry name" value="Trypsin_2"/>
    <property type="match status" value="1"/>
</dbReference>
<dbReference type="InterPro" id="IPR043504">
    <property type="entry name" value="Peptidase_S1_PA_chymotrypsin"/>
</dbReference>
<dbReference type="PROSITE" id="PS00678">
    <property type="entry name" value="WD_REPEATS_1"/>
    <property type="match status" value="1"/>
</dbReference>
<dbReference type="InterPro" id="IPR011044">
    <property type="entry name" value="Quino_amine_DH_bsu"/>
</dbReference>
<dbReference type="Pfam" id="PF00400">
    <property type="entry name" value="WD40"/>
    <property type="match status" value="2"/>
</dbReference>
<dbReference type="PANTHER" id="PTHR19879:SF9">
    <property type="entry name" value="TRANSCRIPTION INITIATION FACTOR TFIID SUBUNIT 5"/>
    <property type="match status" value="1"/>
</dbReference>
<dbReference type="InterPro" id="IPR049052">
    <property type="entry name" value="nSTAND1"/>
</dbReference>
<dbReference type="SMART" id="SM00320">
    <property type="entry name" value="WD40"/>
    <property type="match status" value="8"/>
</dbReference>
<proteinExistence type="predicted"/>
<keyword evidence="6" id="KW-1185">Reference proteome</keyword>
<keyword evidence="2" id="KW-0677">Repeat</keyword>
<feature type="repeat" description="WD" evidence="3">
    <location>
        <begin position="859"/>
        <end position="895"/>
    </location>
</feature>
<dbReference type="PROSITE" id="PS50294">
    <property type="entry name" value="WD_REPEATS_REGION"/>
    <property type="match status" value="1"/>
</dbReference>
<sequence length="1485" mass="156974">MSAPAQDALQDSEPGTHTAVVQVLDGAQHTAGAGFLVADRTVVTCAHVVVKAGSGPGGRIRLVFPHAQGAPEAAGYVRTDQWSAPEALDIAVVELDAPLAGVRPLLLGSAEGCQGHRVRSFGFPAQAPPGGHHGFAVAGDLLPPGTGQGSDDPLLQLTAANDLTTGFSGAPVVDEMTGLVIGMVTAIAAPDTYLKGLGIAYATPAQALRKVCTALELHDVCPYRELKPFATEHAAWFHGREAAVERVVEALAGRRRAVALLGPSGAGKSSLVQAGVLPALASGQLPDSDRWLPVSVRPEHDLLSALEVAGLRGVRTHGIATAVEQRLAEFPDHNHVLLIVDQFEELLSHTSPDGQTPEPQRAALREIAAAVTSDAALTVLLVMRDDFYPRLAALAPDLLDAVAPGLMSVQATLSKEDLHAIVTRPAEAVGAHFEKGLADRIVTDILAIDPDEAGAQRAPVTVLPLLELTLHRLWQRRRRNDGHLTHQGYQALGKVSGGIATWCDDVVRQLPQEARPTVRRMLTALVRPADEAHHIPAVRQQVPLAVLRELAEDSTDGLSARAREQQTEDVLSALTRDRVVVTRTVPLPGRRDDGGEPVAELIHEALIREWGTLRAWVGRDRDFQDWLRRARERWARWRESSRSDDLLGGSDLEAGVEWSRQRGLPGDIAAFLAVSRRAAARRLRVRRTVITVIVALALIASGTAVVALFERDNAVAQRRGAVARLVAAESERLLDTNPGLAKQLALTSYRLDPDTGSGPVLAALAAPGVFDSVDAVSDVAQSRDGQTLLMSTDSGIAVWSVSGHALARIAGPKGGPVALTPNGHVLAAATGATAHTLRLWDLTDPARPHELSTLGLGGDAVTALATSADGRYLAAGTKRGAIELWDVSAPRAPRQLAALPGHRGEVDSLVFSPTRPTLASSGADHKVRLWDVSASGRQPSATVDGFHGDMQRSSAYRPVAHRLAFTSDGAILATPGDGNNSVLRFWSTAPGKRPRQLAAPTSDEGPTDLCVDNLLSVSFSPDNGVLATVCSDSYGQGRDQLWQTHSMADVTPVHTLSGVNESFNGPAVFAPSGRVLLHATGAGVQQWDTGDPYQPGAAGSYGAHPDGFDVALAFSPGPRRLLAVVGGDSGKVIDVTGQPPHREIAHLPGGYIGAEAAAFSADGKILADSEHIPEGHGKARLVLRLRDTTKAGLPVIATVDGIDRGVHGLAFTPDSHILAVDDNNEDRSANNGRAPTVKLFALTDLAHPRQVAQVPADAFHIAVSPNGRLLIADTDDALLSWNISDPHHPVARPARRLTPGTQVSTGVFRPDGHWLAVGDSSGTFRIFRIADDRIVGDPTTFHVSGYSGETPAFSPDGNTFVLSSVPRDTPIGQGEGSAHLEIWNTRNPRGPLFEASAAFQPDFAISGGNVAFSTDGVLLATTISDSIDVWNVNPSANTDSVCATVGDVITRSQWSRYVPHEAYRPPCARPNVVIPYVTLGSRQGP</sequence>
<reference evidence="6" key="1">
    <citation type="journal article" date="2019" name="Int. J. Syst. Evol. Microbiol.">
        <title>The Global Catalogue of Microorganisms (GCM) 10K type strain sequencing project: providing services to taxonomists for standard genome sequencing and annotation.</title>
        <authorList>
            <consortium name="The Broad Institute Genomics Platform"/>
            <consortium name="The Broad Institute Genome Sequencing Center for Infectious Disease"/>
            <person name="Wu L."/>
            <person name="Ma J."/>
        </authorList>
    </citation>
    <scope>NUCLEOTIDE SEQUENCE [LARGE SCALE GENOMIC DNA]</scope>
    <source>
        <strain evidence="6">JCM 16578</strain>
    </source>
</reference>
<evidence type="ECO:0000313" key="5">
    <source>
        <dbReference type="EMBL" id="GAA3876293.1"/>
    </source>
</evidence>
<dbReference type="EMBL" id="BAAAZA010000013">
    <property type="protein sequence ID" value="GAA3876293.1"/>
    <property type="molecule type" value="Genomic_DNA"/>
</dbReference>
<dbReference type="SUPFAM" id="SSF50978">
    <property type="entry name" value="WD40 repeat-like"/>
    <property type="match status" value="1"/>
</dbReference>
<gene>
    <name evidence="5" type="ORF">GCM10022207_47860</name>
</gene>
<dbReference type="SUPFAM" id="SSF50494">
    <property type="entry name" value="Trypsin-like serine proteases"/>
    <property type="match status" value="1"/>
</dbReference>
<dbReference type="PANTHER" id="PTHR19879">
    <property type="entry name" value="TRANSCRIPTION INITIATION FACTOR TFIID"/>
    <property type="match status" value="1"/>
</dbReference>
<dbReference type="SUPFAM" id="SSF50969">
    <property type="entry name" value="YVTN repeat-like/Quinoprotein amine dehydrogenase"/>
    <property type="match status" value="1"/>
</dbReference>
<dbReference type="Gene3D" id="3.40.50.300">
    <property type="entry name" value="P-loop containing nucleotide triphosphate hydrolases"/>
    <property type="match status" value="1"/>
</dbReference>
<evidence type="ECO:0000313" key="6">
    <source>
        <dbReference type="Proteomes" id="UP001501563"/>
    </source>
</evidence>
<dbReference type="SUPFAM" id="SSF52540">
    <property type="entry name" value="P-loop containing nucleoside triphosphate hydrolases"/>
    <property type="match status" value="1"/>
</dbReference>
<dbReference type="Gene3D" id="2.130.10.10">
    <property type="entry name" value="YVTN repeat-like/Quinoprotein amine dehydrogenase"/>
    <property type="match status" value="3"/>
</dbReference>
<protein>
    <recommendedName>
        <fullName evidence="4">Novel STAND NTPase 1 domain-containing protein</fullName>
    </recommendedName>
</protein>
<dbReference type="InterPro" id="IPR036322">
    <property type="entry name" value="WD40_repeat_dom_sf"/>
</dbReference>
<feature type="repeat" description="WD" evidence="3">
    <location>
        <begin position="899"/>
        <end position="940"/>
    </location>
</feature>
<dbReference type="PROSITE" id="PS50082">
    <property type="entry name" value="WD_REPEATS_2"/>
    <property type="match status" value="2"/>
</dbReference>